<evidence type="ECO:0000256" key="1">
    <source>
        <dbReference type="SAM" id="MobiDB-lite"/>
    </source>
</evidence>
<organism evidence="4">
    <name type="scientific">Soboliphyme baturini</name>
    <dbReference type="NCBI Taxonomy" id="241478"/>
    <lineage>
        <taxon>Eukaryota</taxon>
        <taxon>Metazoa</taxon>
        <taxon>Ecdysozoa</taxon>
        <taxon>Nematoda</taxon>
        <taxon>Enoplea</taxon>
        <taxon>Dorylaimia</taxon>
        <taxon>Dioctophymatida</taxon>
        <taxon>Dioctophymatoidea</taxon>
        <taxon>Soboliphymatidae</taxon>
        <taxon>Soboliphyme</taxon>
    </lineage>
</organism>
<dbReference type="Proteomes" id="UP000270296">
    <property type="component" value="Unassembled WGS sequence"/>
</dbReference>
<evidence type="ECO:0000313" key="3">
    <source>
        <dbReference type="Proteomes" id="UP000270296"/>
    </source>
</evidence>
<evidence type="ECO:0000313" key="2">
    <source>
        <dbReference type="EMBL" id="VDP43783.1"/>
    </source>
</evidence>
<name>A0A183J7P2_9BILA</name>
<proteinExistence type="predicted"/>
<dbReference type="EMBL" id="UZAM01016564">
    <property type="protein sequence ID" value="VDP43783.1"/>
    <property type="molecule type" value="Genomic_DNA"/>
</dbReference>
<reference evidence="2 3" key="2">
    <citation type="submission" date="2018-11" db="EMBL/GenBank/DDBJ databases">
        <authorList>
            <consortium name="Pathogen Informatics"/>
        </authorList>
    </citation>
    <scope>NUCLEOTIDE SEQUENCE [LARGE SCALE GENOMIC DNA]</scope>
</reference>
<sequence>MPTSLPEEFPMPLHLATPDEVAEKRKRLCSIIWEQPIYEPNEEEGNDGPAEESDIAYFPSDPCKPAKKTRMKRTKENYVLIDLKHKKRCRMKAHLKGARLKRLLLRHKFGSKK</sequence>
<accession>A0A183J7P2</accession>
<keyword evidence="3" id="KW-1185">Reference proteome</keyword>
<feature type="region of interest" description="Disordered" evidence="1">
    <location>
        <begin position="40"/>
        <end position="70"/>
    </location>
</feature>
<feature type="compositionally biased region" description="Acidic residues" evidence="1">
    <location>
        <begin position="40"/>
        <end position="54"/>
    </location>
</feature>
<reference evidence="4" key="1">
    <citation type="submission" date="2016-06" db="UniProtKB">
        <authorList>
            <consortium name="WormBaseParasite"/>
        </authorList>
    </citation>
    <scope>IDENTIFICATION</scope>
</reference>
<evidence type="ECO:0000313" key="4">
    <source>
        <dbReference type="WBParaSite" id="SBAD_0001228701-mRNA-1"/>
    </source>
</evidence>
<gene>
    <name evidence="2" type="ORF">SBAD_LOCUS11888</name>
</gene>
<dbReference type="AlphaFoldDB" id="A0A183J7P2"/>
<dbReference type="WBParaSite" id="SBAD_0001228701-mRNA-1">
    <property type="protein sequence ID" value="SBAD_0001228701-mRNA-1"/>
    <property type="gene ID" value="SBAD_0001228701"/>
</dbReference>
<protein>
    <submittedName>
        <fullName evidence="2 4">Uncharacterized protein</fullName>
    </submittedName>
</protein>